<evidence type="ECO:0000313" key="3">
    <source>
        <dbReference type="Proteomes" id="UP000183038"/>
    </source>
</evidence>
<reference evidence="2 3" key="1">
    <citation type="submission" date="2016-10" db="EMBL/GenBank/DDBJ databases">
        <authorList>
            <person name="de Groot N.N."/>
        </authorList>
    </citation>
    <scope>NUCLEOTIDE SEQUENCE [LARGE SCALE GENOMIC DNA]</scope>
    <source>
        <strain evidence="2 3">MAR_2009_71</strain>
    </source>
</reference>
<evidence type="ECO:0000259" key="1">
    <source>
        <dbReference type="Pfam" id="PF13643"/>
    </source>
</evidence>
<dbReference type="Pfam" id="PF13643">
    <property type="entry name" value="DUF4145"/>
    <property type="match status" value="1"/>
</dbReference>
<proteinExistence type="predicted"/>
<name>A0A1H4LF68_9FLAO</name>
<dbReference type="RefSeq" id="WP_254780392.1">
    <property type="nucleotide sequence ID" value="NZ_FNTB01000001.1"/>
</dbReference>
<dbReference type="Proteomes" id="UP000183038">
    <property type="component" value="Unassembled WGS sequence"/>
</dbReference>
<sequence length="295" mass="34338">MGKTHCNNCKGNRNHKELFEKKIRGGEDDGFVWIEKFKVIECLGCNNISFLKVYGDISMVDYDHHGNPIHYDEETVYPYYLEKGEEIKYQHHLPSTIKIIYQETISAFKADSYILTAGGLRAIIEAICNHLKIKNDNLEKRIDSLHKKGHLTLSESKRLHSIRFLGNDALHEMAKPKKEHLYLLLEIVNHLLANLFINDKIIKGKVATIIDKYEEFVNLIENLISDELIKKEMTLSNLLGKSKRLIEKSKYSDFEKEFEKDVKNKKIDFLKINNNSKENETAYIITKVPEQSLPW</sequence>
<evidence type="ECO:0000313" key="2">
    <source>
        <dbReference type="EMBL" id="SEB69389.1"/>
    </source>
</evidence>
<dbReference type="InterPro" id="IPR025285">
    <property type="entry name" value="DUF4145"/>
</dbReference>
<dbReference type="EMBL" id="FNTB01000001">
    <property type="protein sequence ID" value="SEB69389.1"/>
    <property type="molecule type" value="Genomic_DNA"/>
</dbReference>
<feature type="domain" description="DUF4145" evidence="1">
    <location>
        <begin position="103"/>
        <end position="188"/>
    </location>
</feature>
<accession>A0A1H4LF68</accession>
<dbReference type="AlphaFoldDB" id="A0A1H4LF68"/>
<protein>
    <recommendedName>
        <fullName evidence="1">DUF4145 domain-containing protein</fullName>
    </recommendedName>
</protein>
<organism evidence="2 3">
    <name type="scientific">Maribacter dokdonensis</name>
    <dbReference type="NCBI Taxonomy" id="320912"/>
    <lineage>
        <taxon>Bacteria</taxon>
        <taxon>Pseudomonadati</taxon>
        <taxon>Bacteroidota</taxon>
        <taxon>Flavobacteriia</taxon>
        <taxon>Flavobacteriales</taxon>
        <taxon>Flavobacteriaceae</taxon>
        <taxon>Maribacter</taxon>
    </lineage>
</organism>
<gene>
    <name evidence="2" type="ORF">SAMN05192540_1291</name>
</gene>